<keyword evidence="2" id="KW-0378">Hydrolase</keyword>
<gene>
    <name evidence="2" type="ORF">MACJ_001597</name>
</gene>
<organism evidence="2 3">
    <name type="scientific">Theileria orientalis</name>
    <dbReference type="NCBI Taxonomy" id="68886"/>
    <lineage>
        <taxon>Eukaryota</taxon>
        <taxon>Sar</taxon>
        <taxon>Alveolata</taxon>
        <taxon>Apicomplexa</taxon>
        <taxon>Aconoidasida</taxon>
        <taxon>Piroplasmida</taxon>
        <taxon>Theileriidae</taxon>
        <taxon>Theileria</taxon>
    </lineage>
</organism>
<protein>
    <submittedName>
        <fullName evidence="2">Phosphoinositide 5-phosphatase</fullName>
        <ecNumber evidence="2">3.1.3.36</ecNumber>
    </submittedName>
</protein>
<reference evidence="2" key="1">
    <citation type="submission" date="2022-07" db="EMBL/GenBank/DDBJ databases">
        <title>Evaluation of T. orientalis genome assembly methods using nanopore sequencing and analysis of variation between genomes.</title>
        <authorList>
            <person name="Yam J."/>
            <person name="Micallef M.L."/>
            <person name="Liu M."/>
            <person name="Djordjevic S.P."/>
            <person name="Bogema D.R."/>
            <person name="Jenkins C."/>
        </authorList>
    </citation>
    <scope>NUCLEOTIDE SEQUENCE</scope>
    <source>
        <strain evidence="2">Fish Creek</strain>
    </source>
</reference>
<dbReference type="GO" id="GO:0004439">
    <property type="term" value="F:phosphatidylinositol-4,5-bisphosphate 5-phosphatase activity"/>
    <property type="evidence" value="ECO:0007669"/>
    <property type="project" value="UniProtKB-EC"/>
</dbReference>
<dbReference type="Pfam" id="PF04385">
    <property type="entry name" value="FAINT"/>
    <property type="match status" value="1"/>
</dbReference>
<name>A0A976QRN4_THEOR</name>
<dbReference type="AlphaFoldDB" id="A0A976QRN4"/>
<sequence length="690" mass="79473">MGGKVLSEEVSNLVGATASIEEDSTISPPITHTPPDPPPEPPPNEEESQITEGLSTCKLIKLNIKNMFSTKMVVYSYNPATLTHSYVANEGYLFNLITEGKELIWKPKVDKFANGITVKEECDGRRSYKVYIATDVCTDYKSQPIEGCKIKVPLSHQLATVDIKNLSSTCELVYNYNPSDDSHMFTANPGYLINKVTKRDTVLWDAEDYNNVYSNRVFVGFNESLEPIFRVYFPGEPPKLSVPVPPKPLEPDLTKPTLITLDVKIKEPTNEILYEYDKRNQTHTFTPLPGFAIDRVVKGRNQMWKCEDGVYPEKVLIILDQGGDQVLRFQFPEPVKQVPLRQPEPRLELPPHSSHKREHLLVETEYDQRVPVDLNVQIDQGTKFFTYDDRTSVSIFIANDDYVFGKIKDVDYVGNGENEITVWDPKNSGEHSYRVEYDTIDYFITVYLVNGSKKEFKKVNRKWVDHTHSRPSEIVAISLNIKHRTSSGYFEYYRSGNVETYIPIEGYLFRLVKSLTGLTFFGSDVVIWSTNEPENYSDKVEIIDKHTVVIYSVRGKVWEYKKGANNKWLLEKEYTVDRDKSVFCEFVDLDINDLPVAGNVQLALSMSLFSYHMDCYTYRTNTGYRFYRVRDGDMIIWETLYDRTSANKVEYCKHFSSSLQRLYITLVDGTEKVFEWAGSLPLYKSWKELI</sequence>
<feature type="region of interest" description="Disordered" evidence="1">
    <location>
        <begin position="17"/>
        <end position="50"/>
    </location>
</feature>
<dbReference type="EC" id="3.1.3.36" evidence="2"/>
<proteinExistence type="predicted"/>
<evidence type="ECO:0000256" key="1">
    <source>
        <dbReference type="SAM" id="MobiDB-lite"/>
    </source>
</evidence>
<evidence type="ECO:0000313" key="2">
    <source>
        <dbReference type="EMBL" id="UKJ90663.2"/>
    </source>
</evidence>
<dbReference type="Proteomes" id="UP000244803">
    <property type="component" value="Chromosome 2"/>
</dbReference>
<dbReference type="EMBL" id="CP056068">
    <property type="protein sequence ID" value="UKJ90663.2"/>
    <property type="molecule type" value="Genomic_DNA"/>
</dbReference>
<feature type="compositionally biased region" description="Pro residues" evidence="1">
    <location>
        <begin position="31"/>
        <end position="42"/>
    </location>
</feature>
<accession>A0A976QRN4</accession>
<evidence type="ECO:0000313" key="3">
    <source>
        <dbReference type="Proteomes" id="UP000244803"/>
    </source>
</evidence>
<dbReference type="InterPro" id="IPR007480">
    <property type="entry name" value="DUF529"/>
</dbReference>